<name>A0A383RLH3_PAEAL</name>
<keyword evidence="1" id="KW-0472">Membrane</keyword>
<sequence length="88" mass="9354">MTKMLLLGLLIVSIAGLFIVLFRQRLAWRGIMSFLLHGVSAFALLYIVNSTGWIAGIHVPINPATLTGVGLLGIPGLALVISLKMVGI</sequence>
<reference evidence="3" key="1">
    <citation type="submission" date="2018-08" db="EMBL/GenBank/DDBJ databases">
        <authorList>
            <person name="Chevrot R."/>
        </authorList>
    </citation>
    <scope>NUCLEOTIDE SEQUENCE [LARGE SCALE GENOMIC DNA]</scope>
</reference>
<gene>
    <name evidence="2" type="primary">bofA</name>
    <name evidence="2" type="ORF">PBLR_15585</name>
</gene>
<dbReference type="Proteomes" id="UP000304148">
    <property type="component" value="Chromosome"/>
</dbReference>
<evidence type="ECO:0000313" key="2">
    <source>
        <dbReference type="EMBL" id="SYX87156.1"/>
    </source>
</evidence>
<dbReference type="InterPro" id="IPR010001">
    <property type="entry name" value="BofA"/>
</dbReference>
<keyword evidence="1" id="KW-0812">Transmembrane</keyword>
<feature type="transmembrane region" description="Helical" evidence="1">
    <location>
        <begin position="6"/>
        <end position="22"/>
    </location>
</feature>
<accession>A0A383RLH3</accession>
<protein>
    <submittedName>
        <fullName evidence="2">Inhibitor of the pro-sigma(K) processing machinery</fullName>
    </submittedName>
</protein>
<evidence type="ECO:0000256" key="1">
    <source>
        <dbReference type="SAM" id="Phobius"/>
    </source>
</evidence>
<feature type="transmembrane region" description="Helical" evidence="1">
    <location>
        <begin position="34"/>
        <end position="55"/>
    </location>
</feature>
<evidence type="ECO:0000313" key="3">
    <source>
        <dbReference type="Proteomes" id="UP000304148"/>
    </source>
</evidence>
<dbReference type="AlphaFoldDB" id="A0A383RLH3"/>
<organism evidence="2 3">
    <name type="scientific">Paenibacillus alvei</name>
    <name type="common">Bacillus alvei</name>
    <dbReference type="NCBI Taxonomy" id="44250"/>
    <lineage>
        <taxon>Bacteria</taxon>
        <taxon>Bacillati</taxon>
        <taxon>Bacillota</taxon>
        <taxon>Bacilli</taxon>
        <taxon>Bacillales</taxon>
        <taxon>Paenibacillaceae</taxon>
        <taxon>Paenibacillus</taxon>
    </lineage>
</organism>
<proteinExistence type="predicted"/>
<keyword evidence="1" id="KW-1133">Transmembrane helix</keyword>
<dbReference type="EMBL" id="LS992241">
    <property type="protein sequence ID" value="SYX87156.1"/>
    <property type="molecule type" value="Genomic_DNA"/>
</dbReference>
<feature type="transmembrane region" description="Helical" evidence="1">
    <location>
        <begin position="61"/>
        <end position="83"/>
    </location>
</feature>
<dbReference type="Pfam" id="PF07441">
    <property type="entry name" value="BofA"/>
    <property type="match status" value="1"/>
</dbReference>